<dbReference type="Gene3D" id="1.10.238.10">
    <property type="entry name" value="EF-hand"/>
    <property type="match status" value="1"/>
</dbReference>
<comment type="function">
    <text evidence="1">Potential calcium sensor.</text>
</comment>
<evidence type="ECO:0000256" key="1">
    <source>
        <dbReference type="ARBA" id="ARBA00003291"/>
    </source>
</evidence>
<accession>A0A0D2VVT6</accession>
<dbReference type="PROSITE" id="PS00018">
    <property type="entry name" value="EF_HAND_1"/>
    <property type="match status" value="2"/>
</dbReference>
<organism evidence="6 7">
    <name type="scientific">Gossypium raimondii</name>
    <name type="common">Peruvian cotton</name>
    <name type="synonym">Gossypium klotzschianum subsp. raimondii</name>
    <dbReference type="NCBI Taxonomy" id="29730"/>
    <lineage>
        <taxon>Eukaryota</taxon>
        <taxon>Viridiplantae</taxon>
        <taxon>Streptophyta</taxon>
        <taxon>Embryophyta</taxon>
        <taxon>Tracheophyta</taxon>
        <taxon>Spermatophyta</taxon>
        <taxon>Magnoliopsida</taxon>
        <taxon>eudicotyledons</taxon>
        <taxon>Gunneridae</taxon>
        <taxon>Pentapetalae</taxon>
        <taxon>rosids</taxon>
        <taxon>malvids</taxon>
        <taxon>Malvales</taxon>
        <taxon>Malvaceae</taxon>
        <taxon>Malvoideae</taxon>
        <taxon>Gossypium</taxon>
    </lineage>
</organism>
<dbReference type="Gramene" id="KJB75730">
    <property type="protein sequence ID" value="KJB75730"/>
    <property type="gene ID" value="B456_012G053700"/>
</dbReference>
<dbReference type="SUPFAM" id="SSF47473">
    <property type="entry name" value="EF-hand"/>
    <property type="match status" value="1"/>
</dbReference>
<dbReference type="InterPro" id="IPR002048">
    <property type="entry name" value="EF_hand_dom"/>
</dbReference>
<evidence type="ECO:0000313" key="6">
    <source>
        <dbReference type="EMBL" id="KJB75730.1"/>
    </source>
</evidence>
<evidence type="ECO:0000256" key="3">
    <source>
        <dbReference type="ARBA" id="ARBA00022737"/>
    </source>
</evidence>
<evidence type="ECO:0000259" key="5">
    <source>
        <dbReference type="PROSITE" id="PS50222"/>
    </source>
</evidence>
<evidence type="ECO:0000313" key="7">
    <source>
        <dbReference type="Proteomes" id="UP000032304"/>
    </source>
</evidence>
<feature type="domain" description="EF-hand" evidence="5">
    <location>
        <begin position="94"/>
        <end position="129"/>
    </location>
</feature>
<sequence length="166" mass="19137">METSSANSNSNMILLFNGFSCYNTVKSYVSRYWSFSPQSQTSDWDLKNQKPGLCRKEVEILMGNLGIFCSQESEEQLNESYSCEEISRLFEQEPSLEEVKQAFDVFDVNKDGFIDAEELQRILCVLGLKQGLKLENCNNMINTFDEDGDGRIDFQEFVKFMENSFC</sequence>
<gene>
    <name evidence="6" type="ORF">B456_012G053700</name>
</gene>
<dbReference type="eggNOG" id="KOG0027">
    <property type="taxonomic scope" value="Eukaryota"/>
</dbReference>
<dbReference type="InterPro" id="IPR018247">
    <property type="entry name" value="EF_Hand_1_Ca_BS"/>
</dbReference>
<reference evidence="6 7" key="1">
    <citation type="journal article" date="2012" name="Nature">
        <title>Repeated polyploidization of Gossypium genomes and the evolution of spinnable cotton fibres.</title>
        <authorList>
            <person name="Paterson A.H."/>
            <person name="Wendel J.F."/>
            <person name="Gundlach H."/>
            <person name="Guo H."/>
            <person name="Jenkins J."/>
            <person name="Jin D."/>
            <person name="Llewellyn D."/>
            <person name="Showmaker K.C."/>
            <person name="Shu S."/>
            <person name="Udall J."/>
            <person name="Yoo M.J."/>
            <person name="Byers R."/>
            <person name="Chen W."/>
            <person name="Doron-Faigenboim A."/>
            <person name="Duke M.V."/>
            <person name="Gong L."/>
            <person name="Grimwood J."/>
            <person name="Grover C."/>
            <person name="Grupp K."/>
            <person name="Hu G."/>
            <person name="Lee T.H."/>
            <person name="Li J."/>
            <person name="Lin L."/>
            <person name="Liu T."/>
            <person name="Marler B.S."/>
            <person name="Page J.T."/>
            <person name="Roberts A.W."/>
            <person name="Romanel E."/>
            <person name="Sanders W.S."/>
            <person name="Szadkowski E."/>
            <person name="Tan X."/>
            <person name="Tang H."/>
            <person name="Xu C."/>
            <person name="Wang J."/>
            <person name="Wang Z."/>
            <person name="Zhang D."/>
            <person name="Zhang L."/>
            <person name="Ashrafi H."/>
            <person name="Bedon F."/>
            <person name="Bowers J.E."/>
            <person name="Brubaker C.L."/>
            <person name="Chee P.W."/>
            <person name="Das S."/>
            <person name="Gingle A.R."/>
            <person name="Haigler C.H."/>
            <person name="Harker D."/>
            <person name="Hoffmann L.V."/>
            <person name="Hovav R."/>
            <person name="Jones D.C."/>
            <person name="Lemke C."/>
            <person name="Mansoor S."/>
            <person name="ur Rahman M."/>
            <person name="Rainville L.N."/>
            <person name="Rambani A."/>
            <person name="Reddy U.K."/>
            <person name="Rong J.K."/>
            <person name="Saranga Y."/>
            <person name="Scheffler B.E."/>
            <person name="Scheffler J.A."/>
            <person name="Stelly D.M."/>
            <person name="Triplett B.A."/>
            <person name="Van Deynze A."/>
            <person name="Vaslin M.F."/>
            <person name="Waghmare V.N."/>
            <person name="Walford S.A."/>
            <person name="Wright R.J."/>
            <person name="Zaki E.A."/>
            <person name="Zhang T."/>
            <person name="Dennis E.S."/>
            <person name="Mayer K.F."/>
            <person name="Peterson D.G."/>
            <person name="Rokhsar D.S."/>
            <person name="Wang X."/>
            <person name="Schmutz J."/>
        </authorList>
    </citation>
    <scope>NUCLEOTIDE SEQUENCE [LARGE SCALE GENOMIC DNA]</scope>
</reference>
<dbReference type="PROSITE" id="PS50222">
    <property type="entry name" value="EF_HAND_2"/>
    <property type="match status" value="2"/>
</dbReference>
<dbReference type="PRINTS" id="PR01697">
    <property type="entry name" value="PARVALBUMIN"/>
</dbReference>
<dbReference type="GO" id="GO:0005509">
    <property type="term" value="F:calcium ion binding"/>
    <property type="evidence" value="ECO:0007669"/>
    <property type="project" value="InterPro"/>
</dbReference>
<dbReference type="PANTHER" id="PTHR10891">
    <property type="entry name" value="EF-HAND CALCIUM-BINDING DOMAIN CONTAINING PROTEIN"/>
    <property type="match status" value="1"/>
</dbReference>
<dbReference type="FunFam" id="1.10.238.10:FF:000302">
    <property type="entry name" value="Probable calcium-binding protein CML46"/>
    <property type="match status" value="1"/>
</dbReference>
<dbReference type="CDD" id="cd00051">
    <property type="entry name" value="EFh"/>
    <property type="match status" value="1"/>
</dbReference>
<dbReference type="STRING" id="29730.A0A0D2VVT6"/>
<dbReference type="Proteomes" id="UP000032304">
    <property type="component" value="Chromosome 12"/>
</dbReference>
<evidence type="ECO:0000256" key="4">
    <source>
        <dbReference type="ARBA" id="ARBA00022837"/>
    </source>
</evidence>
<dbReference type="EMBL" id="CM001751">
    <property type="protein sequence ID" value="KJB75730.1"/>
    <property type="molecule type" value="Genomic_DNA"/>
</dbReference>
<proteinExistence type="predicted"/>
<evidence type="ECO:0000256" key="2">
    <source>
        <dbReference type="ARBA" id="ARBA00022723"/>
    </source>
</evidence>
<protein>
    <recommendedName>
        <fullName evidence="5">EF-hand domain-containing protein</fullName>
    </recommendedName>
</protein>
<keyword evidence="3" id="KW-0677">Repeat</keyword>
<dbReference type="OMA" id="ESYSCEE"/>
<name>A0A0D2VVT6_GOSRA</name>
<feature type="domain" description="EF-hand" evidence="5">
    <location>
        <begin position="132"/>
        <end position="166"/>
    </location>
</feature>
<dbReference type="InterPro" id="IPR011992">
    <property type="entry name" value="EF-hand-dom_pair"/>
</dbReference>
<dbReference type="InterPro" id="IPR039647">
    <property type="entry name" value="EF_hand_pair_protein_CML-like"/>
</dbReference>
<keyword evidence="4" id="KW-0106">Calcium</keyword>
<keyword evidence="7" id="KW-1185">Reference proteome</keyword>
<dbReference type="AlphaFoldDB" id="A0A0D2VVT6"/>
<keyword evidence="2" id="KW-0479">Metal-binding</keyword>
<dbReference type="Pfam" id="PF13499">
    <property type="entry name" value="EF-hand_7"/>
    <property type="match status" value="1"/>
</dbReference>
<dbReference type="SMART" id="SM00054">
    <property type="entry name" value="EFh"/>
    <property type="match status" value="2"/>
</dbReference>